<proteinExistence type="predicted"/>
<reference evidence="1" key="1">
    <citation type="journal article" date="2017" name="Appl. Environ. Microbiol.">
        <title>Molecular characterization of an Endozoicomonas-like organism causing infection in king scallop Pecten maximus L.</title>
        <authorList>
            <person name="Cano I."/>
            <person name="van Aerle R."/>
            <person name="Ross S."/>
            <person name="Verner-Jeffreys D.W."/>
            <person name="Paley R.K."/>
            <person name="Rimmer G."/>
            <person name="Ryder D."/>
            <person name="Hooper P."/>
            <person name="Stone D."/>
            <person name="Feist S.W."/>
        </authorList>
    </citation>
    <scope>NUCLEOTIDE SEQUENCE</scope>
</reference>
<dbReference type="AlphaFoldDB" id="A0A2H9T381"/>
<name>A0A2H9T381_9ZZZZ</name>
<dbReference type="EMBL" id="NSIT01000428">
    <property type="protein sequence ID" value="PJE77688.1"/>
    <property type="molecule type" value="Genomic_DNA"/>
</dbReference>
<accession>A0A2H9T381</accession>
<evidence type="ECO:0000313" key="1">
    <source>
        <dbReference type="EMBL" id="PJE77688.1"/>
    </source>
</evidence>
<organism evidence="1">
    <name type="scientific">invertebrate metagenome</name>
    <dbReference type="NCBI Taxonomy" id="1711999"/>
    <lineage>
        <taxon>unclassified sequences</taxon>
        <taxon>metagenomes</taxon>
        <taxon>organismal metagenomes</taxon>
    </lineage>
</organism>
<sequence length="150" mass="17036">MSFFTVGIAQTALTKEQIFLEWLHFVLLHSKVATHHRLTVGECSVDGVLMQAGQVSRTSEQVVIDCKIWSWKKLYKYSLFLIFLVNLSADKIYAGKERKYKHTGSSTYLTTRGGRADQQPVKTEKPHNSICPAFFLITIILKKIKVMLGS</sequence>
<protein>
    <submittedName>
        <fullName evidence="1">Uncharacterized protein</fullName>
    </submittedName>
</protein>
<comment type="caution">
    <text evidence="1">The sequence shown here is derived from an EMBL/GenBank/DDBJ whole genome shotgun (WGS) entry which is preliminary data.</text>
</comment>
<gene>
    <name evidence="1" type="ORF">CI610_03383</name>
</gene>